<evidence type="ECO:0000256" key="5">
    <source>
        <dbReference type="ARBA" id="ARBA00022833"/>
    </source>
</evidence>
<dbReference type="AlphaFoldDB" id="A0A9P0CNF0"/>
<reference evidence="11" key="1">
    <citation type="submission" date="2022-01" db="EMBL/GenBank/DDBJ databases">
        <authorList>
            <person name="King R."/>
        </authorList>
    </citation>
    <scope>NUCLEOTIDE SEQUENCE</scope>
</reference>
<keyword evidence="3" id="KW-0677">Repeat</keyword>
<dbReference type="EMBL" id="OV651831">
    <property type="protein sequence ID" value="CAH1105374.1"/>
    <property type="molecule type" value="Genomic_DNA"/>
</dbReference>
<evidence type="ECO:0000256" key="3">
    <source>
        <dbReference type="ARBA" id="ARBA00022737"/>
    </source>
</evidence>
<sequence>MDLEDTVEEKTYSCSNCNKEFKTLILFNRHKKTHNLTCEKCNKTYKTFSQLRQHNKQKHPKLKFYKCKVCPDLTFNVEKEYLLHLRNDHEGKIIESHMCNVCGKTFRTSSELTLHIRSKCGTEKQFICKECGQRLMSPGSLYTHLKRHKGENSFMCRFCAKLFLTSGQLKVHERIHTQQKVFVCDVCGKGFCHRQSLITHISVHTGIKPYQCEGCGKSFSCVGNLLKHRRTHSDSCGAIPMTSHRVQNPSTKIKVRINTPASSKLKRMQMKKELEQKFATLDKENSKEIKNENSKNEECIVEETLKVKLKEDDYIEEEEEEEDSDYIPDGDNTSESSPEISAKEEKNDLFEEQKQTNRRKRRTISTQVEEFENFIKTRKLSKGKTATCKYCKKEYSNFKWLFKHEQEHIDFDVKDEELVLHKCSVCRKGFETDFKLKQHQEEEHVRELNSSWASCLQNGLQDNEKRDLLKRHSMSEFIKKFSLQLHNNDSLLNAIQNQICSGLTAIDKFINKMKDKEDNDITDILDTAKIFADLYYVVSNSNVDNKST</sequence>
<comment type="subcellular location">
    <subcellularLocation>
        <location evidence="1">Nucleus</location>
    </subcellularLocation>
</comment>
<dbReference type="InterPro" id="IPR013087">
    <property type="entry name" value="Znf_C2H2_type"/>
</dbReference>
<feature type="region of interest" description="Disordered" evidence="9">
    <location>
        <begin position="311"/>
        <end position="362"/>
    </location>
</feature>
<dbReference type="PROSITE" id="PS50157">
    <property type="entry name" value="ZINC_FINGER_C2H2_2"/>
    <property type="match status" value="8"/>
</dbReference>
<dbReference type="InterPro" id="IPR050331">
    <property type="entry name" value="Zinc_finger"/>
</dbReference>
<dbReference type="PANTHER" id="PTHR16515">
    <property type="entry name" value="PR DOMAIN ZINC FINGER PROTEIN"/>
    <property type="match status" value="1"/>
</dbReference>
<keyword evidence="2" id="KW-0479">Metal-binding</keyword>
<dbReference type="Proteomes" id="UP001153636">
    <property type="component" value="Chromosome 19"/>
</dbReference>
<protein>
    <recommendedName>
        <fullName evidence="10">C2H2-type domain-containing protein</fullName>
    </recommendedName>
</protein>
<evidence type="ECO:0000256" key="6">
    <source>
        <dbReference type="ARBA" id="ARBA00023125"/>
    </source>
</evidence>
<dbReference type="SMART" id="SM00355">
    <property type="entry name" value="ZnF_C2H2"/>
    <property type="match status" value="10"/>
</dbReference>
<evidence type="ECO:0000256" key="7">
    <source>
        <dbReference type="ARBA" id="ARBA00023242"/>
    </source>
</evidence>
<dbReference type="PANTHER" id="PTHR16515:SF49">
    <property type="entry name" value="GASTRULA ZINC FINGER PROTEIN XLCGF49.1-LIKE-RELATED"/>
    <property type="match status" value="1"/>
</dbReference>
<dbReference type="GO" id="GO:0003677">
    <property type="term" value="F:DNA binding"/>
    <property type="evidence" value="ECO:0007669"/>
    <property type="project" value="UniProtKB-KW"/>
</dbReference>
<dbReference type="Gene3D" id="3.30.160.60">
    <property type="entry name" value="Classic Zinc Finger"/>
    <property type="match status" value="6"/>
</dbReference>
<keyword evidence="12" id="KW-1185">Reference proteome</keyword>
<dbReference type="PROSITE" id="PS00028">
    <property type="entry name" value="ZINC_FINGER_C2H2_1"/>
    <property type="match status" value="7"/>
</dbReference>
<keyword evidence="4 8" id="KW-0863">Zinc-finger</keyword>
<evidence type="ECO:0000256" key="1">
    <source>
        <dbReference type="ARBA" id="ARBA00004123"/>
    </source>
</evidence>
<dbReference type="FunFam" id="3.30.160.60:FF:001840">
    <property type="entry name" value="Paternally-expressed gene 3 protein"/>
    <property type="match status" value="1"/>
</dbReference>
<feature type="compositionally biased region" description="Acidic residues" evidence="9">
    <location>
        <begin position="313"/>
        <end position="328"/>
    </location>
</feature>
<name>A0A9P0CNF0_9CUCU</name>
<keyword evidence="7" id="KW-0539">Nucleus</keyword>
<feature type="domain" description="C2H2-type" evidence="10">
    <location>
        <begin position="421"/>
        <end position="449"/>
    </location>
</feature>
<dbReference type="InterPro" id="IPR036236">
    <property type="entry name" value="Znf_C2H2_sf"/>
</dbReference>
<evidence type="ECO:0000256" key="4">
    <source>
        <dbReference type="ARBA" id="ARBA00022771"/>
    </source>
</evidence>
<evidence type="ECO:0000313" key="11">
    <source>
        <dbReference type="EMBL" id="CAH1105374.1"/>
    </source>
</evidence>
<feature type="domain" description="C2H2-type" evidence="10">
    <location>
        <begin position="36"/>
        <end position="64"/>
    </location>
</feature>
<feature type="domain" description="C2H2-type" evidence="10">
    <location>
        <begin position="126"/>
        <end position="153"/>
    </location>
</feature>
<proteinExistence type="predicted"/>
<dbReference type="GO" id="GO:0008270">
    <property type="term" value="F:zinc ion binding"/>
    <property type="evidence" value="ECO:0007669"/>
    <property type="project" value="UniProtKB-KW"/>
</dbReference>
<evidence type="ECO:0000259" key="10">
    <source>
        <dbReference type="PROSITE" id="PS50157"/>
    </source>
</evidence>
<dbReference type="Pfam" id="PF13912">
    <property type="entry name" value="zf-C2H2_6"/>
    <property type="match status" value="1"/>
</dbReference>
<feature type="compositionally biased region" description="Basic and acidic residues" evidence="9">
    <location>
        <begin position="341"/>
        <end position="355"/>
    </location>
</feature>
<keyword evidence="5" id="KW-0862">Zinc</keyword>
<feature type="domain" description="C2H2-type" evidence="10">
    <location>
        <begin position="12"/>
        <end position="34"/>
    </location>
</feature>
<evidence type="ECO:0000256" key="2">
    <source>
        <dbReference type="ARBA" id="ARBA00022723"/>
    </source>
</evidence>
<accession>A0A9P0CNF0</accession>
<gene>
    <name evidence="11" type="ORF">PSYICH_LOCUS6140</name>
</gene>
<dbReference type="OrthoDB" id="654211at2759"/>
<dbReference type="GO" id="GO:0005634">
    <property type="term" value="C:nucleus"/>
    <property type="evidence" value="ECO:0007669"/>
    <property type="project" value="UniProtKB-SubCell"/>
</dbReference>
<evidence type="ECO:0000256" key="9">
    <source>
        <dbReference type="SAM" id="MobiDB-lite"/>
    </source>
</evidence>
<keyword evidence="6" id="KW-0238">DNA-binding</keyword>
<organism evidence="11 12">
    <name type="scientific">Psylliodes chrysocephalus</name>
    <dbReference type="NCBI Taxonomy" id="3402493"/>
    <lineage>
        <taxon>Eukaryota</taxon>
        <taxon>Metazoa</taxon>
        <taxon>Ecdysozoa</taxon>
        <taxon>Arthropoda</taxon>
        <taxon>Hexapoda</taxon>
        <taxon>Insecta</taxon>
        <taxon>Pterygota</taxon>
        <taxon>Neoptera</taxon>
        <taxon>Endopterygota</taxon>
        <taxon>Coleoptera</taxon>
        <taxon>Polyphaga</taxon>
        <taxon>Cucujiformia</taxon>
        <taxon>Chrysomeloidea</taxon>
        <taxon>Chrysomelidae</taxon>
        <taxon>Galerucinae</taxon>
        <taxon>Alticini</taxon>
        <taxon>Psylliodes</taxon>
    </lineage>
</organism>
<feature type="domain" description="C2H2-type" evidence="10">
    <location>
        <begin position="154"/>
        <end position="181"/>
    </location>
</feature>
<feature type="domain" description="C2H2-type" evidence="10">
    <location>
        <begin position="182"/>
        <end position="209"/>
    </location>
</feature>
<feature type="domain" description="C2H2-type" evidence="10">
    <location>
        <begin position="97"/>
        <end position="124"/>
    </location>
</feature>
<dbReference type="SUPFAM" id="SSF57667">
    <property type="entry name" value="beta-beta-alpha zinc fingers"/>
    <property type="match status" value="4"/>
</dbReference>
<evidence type="ECO:0000313" key="12">
    <source>
        <dbReference type="Proteomes" id="UP001153636"/>
    </source>
</evidence>
<feature type="domain" description="C2H2-type" evidence="10">
    <location>
        <begin position="210"/>
        <end position="233"/>
    </location>
</feature>
<dbReference type="Pfam" id="PF00096">
    <property type="entry name" value="zf-C2H2"/>
    <property type="match status" value="4"/>
</dbReference>
<evidence type="ECO:0000256" key="8">
    <source>
        <dbReference type="PROSITE-ProRule" id="PRU00042"/>
    </source>
</evidence>
<dbReference type="FunFam" id="3.30.160.60:FF:000446">
    <property type="entry name" value="Zinc finger protein"/>
    <property type="match status" value="1"/>
</dbReference>
<dbReference type="GO" id="GO:0010468">
    <property type="term" value="P:regulation of gene expression"/>
    <property type="evidence" value="ECO:0007669"/>
    <property type="project" value="TreeGrafter"/>
</dbReference>
<dbReference type="FunFam" id="3.30.160.60:FF:002388">
    <property type="entry name" value="Uncharacterized protein, isoform B"/>
    <property type="match status" value="1"/>
</dbReference>